<feature type="transmembrane region" description="Helical" evidence="1">
    <location>
        <begin position="74"/>
        <end position="94"/>
    </location>
</feature>
<feature type="domain" description="Mitochondrial outer membrane protein OM14 C-terminal" evidence="2">
    <location>
        <begin position="68"/>
        <end position="133"/>
    </location>
</feature>
<reference evidence="3 4" key="1">
    <citation type="journal article" date="2016" name="Proc. Natl. Acad. Sci. U.S.A.">
        <title>Comparative genomics of biotechnologically important yeasts.</title>
        <authorList>
            <person name="Riley R."/>
            <person name="Haridas S."/>
            <person name="Wolfe K.H."/>
            <person name="Lopes M.R."/>
            <person name="Hittinger C.T."/>
            <person name="Goeker M."/>
            <person name="Salamov A.A."/>
            <person name="Wisecaver J.H."/>
            <person name="Long T.M."/>
            <person name="Calvey C.H."/>
            <person name="Aerts A.L."/>
            <person name="Barry K.W."/>
            <person name="Choi C."/>
            <person name="Clum A."/>
            <person name="Coughlan A.Y."/>
            <person name="Deshpande S."/>
            <person name="Douglass A.P."/>
            <person name="Hanson S.J."/>
            <person name="Klenk H.-P."/>
            <person name="LaButti K.M."/>
            <person name="Lapidus A."/>
            <person name="Lindquist E.A."/>
            <person name="Lipzen A.M."/>
            <person name="Meier-Kolthoff J.P."/>
            <person name="Ohm R.A."/>
            <person name="Otillar R.P."/>
            <person name="Pangilinan J.L."/>
            <person name="Peng Y."/>
            <person name="Rokas A."/>
            <person name="Rosa C.A."/>
            <person name="Scheuner C."/>
            <person name="Sibirny A.A."/>
            <person name="Slot J.C."/>
            <person name="Stielow J.B."/>
            <person name="Sun H."/>
            <person name="Kurtzman C.P."/>
            <person name="Blackwell M."/>
            <person name="Grigoriev I.V."/>
            <person name="Jeffries T.W."/>
        </authorList>
    </citation>
    <scope>NUCLEOTIDE SEQUENCE [LARGE SCALE GENOMIC DNA]</scope>
    <source>
        <strain evidence="3 4">DSM 6958</strain>
    </source>
</reference>
<dbReference type="PANTHER" id="PTHR38402">
    <property type="entry name" value="MITOCHONDRIAL OUTER MEMBRANE PROTEIN OM14"/>
    <property type="match status" value="1"/>
</dbReference>
<keyword evidence="1" id="KW-0812">Transmembrane</keyword>
<gene>
    <name evidence="3" type="ORF">NADFUDRAFT_44365</name>
</gene>
<keyword evidence="1" id="KW-0472">Membrane</keyword>
<name>A0A1E3PCJ8_9ASCO</name>
<sequence length="134" mass="14704">MSAEEDNLTYAEAAAQAVEDTADKVEDAAEDFNKKDRANKRREKLHDLEDKSKDVLKSSRNTAISYLEELKNPVVAINVIGGIAAALAIHNKYYSVDRVGPPLDNQQVGIGAALIGAFALVDYYVSSKLYPKFK</sequence>
<dbReference type="PANTHER" id="PTHR38402:SF1">
    <property type="entry name" value="MITOCHONDRIAL OUTER MEMBRANE PROTEIN OM14"/>
    <property type="match status" value="1"/>
</dbReference>
<evidence type="ECO:0000256" key="1">
    <source>
        <dbReference type="SAM" id="Phobius"/>
    </source>
</evidence>
<protein>
    <recommendedName>
        <fullName evidence="2">Mitochondrial outer membrane protein OM14 C-terminal domain-containing protein</fullName>
    </recommendedName>
</protein>
<accession>A0A1E3PCJ8</accession>
<dbReference type="GO" id="GO:0006626">
    <property type="term" value="P:protein targeting to mitochondrion"/>
    <property type="evidence" value="ECO:0007669"/>
    <property type="project" value="TreeGrafter"/>
</dbReference>
<dbReference type="AlphaFoldDB" id="A0A1E3PCJ8"/>
<feature type="transmembrane region" description="Helical" evidence="1">
    <location>
        <begin position="106"/>
        <end position="125"/>
    </location>
</feature>
<organism evidence="3 4">
    <name type="scientific">Nadsonia fulvescens var. elongata DSM 6958</name>
    <dbReference type="NCBI Taxonomy" id="857566"/>
    <lineage>
        <taxon>Eukaryota</taxon>
        <taxon>Fungi</taxon>
        <taxon>Dikarya</taxon>
        <taxon>Ascomycota</taxon>
        <taxon>Saccharomycotina</taxon>
        <taxon>Dipodascomycetes</taxon>
        <taxon>Dipodascales</taxon>
        <taxon>Dipodascales incertae sedis</taxon>
        <taxon>Nadsonia</taxon>
    </lineage>
</organism>
<dbReference type="InterPro" id="IPR039454">
    <property type="entry name" value="OM14"/>
</dbReference>
<dbReference type="GO" id="GO:0005741">
    <property type="term" value="C:mitochondrial outer membrane"/>
    <property type="evidence" value="ECO:0007669"/>
    <property type="project" value="InterPro"/>
</dbReference>
<evidence type="ECO:0000313" key="3">
    <source>
        <dbReference type="EMBL" id="ODQ63081.1"/>
    </source>
</evidence>
<dbReference type="GO" id="GO:1990593">
    <property type="term" value="F:nascent polypeptide-associated complex binding"/>
    <property type="evidence" value="ECO:0007669"/>
    <property type="project" value="InterPro"/>
</dbReference>
<proteinExistence type="predicted"/>
<dbReference type="InterPro" id="IPR039453">
    <property type="entry name" value="OM14_C"/>
</dbReference>
<evidence type="ECO:0000313" key="4">
    <source>
        <dbReference type="Proteomes" id="UP000095009"/>
    </source>
</evidence>
<keyword evidence="4" id="KW-1185">Reference proteome</keyword>
<keyword evidence="1" id="KW-1133">Transmembrane helix</keyword>
<evidence type="ECO:0000259" key="2">
    <source>
        <dbReference type="Pfam" id="PF17304"/>
    </source>
</evidence>
<dbReference type="Pfam" id="PF17304">
    <property type="entry name" value="OM14_C"/>
    <property type="match status" value="1"/>
</dbReference>
<dbReference type="Proteomes" id="UP000095009">
    <property type="component" value="Unassembled WGS sequence"/>
</dbReference>
<dbReference type="EMBL" id="KV454416">
    <property type="protein sequence ID" value="ODQ63081.1"/>
    <property type="molecule type" value="Genomic_DNA"/>
</dbReference>